<organism evidence="15 16">
    <name type="scientific">Pseudonocardia sediminis</name>
    <dbReference type="NCBI Taxonomy" id="1397368"/>
    <lineage>
        <taxon>Bacteria</taxon>
        <taxon>Bacillati</taxon>
        <taxon>Actinomycetota</taxon>
        <taxon>Actinomycetes</taxon>
        <taxon>Pseudonocardiales</taxon>
        <taxon>Pseudonocardiaceae</taxon>
        <taxon>Pseudonocardia</taxon>
    </lineage>
</organism>
<comment type="similarity">
    <text evidence="2 12">Belongs to the cation transport ATPase (P-type) (TC 3.A.3) family. Type IB subfamily.</text>
</comment>
<evidence type="ECO:0000256" key="8">
    <source>
        <dbReference type="ARBA" id="ARBA00022989"/>
    </source>
</evidence>
<dbReference type="InterPro" id="IPR023214">
    <property type="entry name" value="HAD_sf"/>
</dbReference>
<dbReference type="PROSITE" id="PS01047">
    <property type="entry name" value="HMA_1"/>
    <property type="match status" value="1"/>
</dbReference>
<dbReference type="SUPFAM" id="SSF81653">
    <property type="entry name" value="Calcium ATPase, transduction domain A"/>
    <property type="match status" value="1"/>
</dbReference>
<proteinExistence type="inferred from homology"/>
<dbReference type="PROSITE" id="PS50846">
    <property type="entry name" value="HMA_2"/>
    <property type="match status" value="1"/>
</dbReference>
<dbReference type="Gene3D" id="2.70.150.10">
    <property type="entry name" value="Calcium-transporting ATPase, cytoplasmic transduction domain A"/>
    <property type="match status" value="1"/>
</dbReference>
<feature type="domain" description="HMA" evidence="14">
    <location>
        <begin position="13"/>
        <end position="77"/>
    </location>
</feature>
<protein>
    <recommendedName>
        <fullName evidence="11">Cation-transporting P-type ATPase B</fullName>
    </recommendedName>
</protein>
<evidence type="ECO:0000256" key="12">
    <source>
        <dbReference type="RuleBase" id="RU362081"/>
    </source>
</evidence>
<evidence type="ECO:0000256" key="13">
    <source>
        <dbReference type="SAM" id="MobiDB-lite"/>
    </source>
</evidence>
<dbReference type="Gene3D" id="3.40.1110.10">
    <property type="entry name" value="Calcium-transporting ATPase, cytoplasmic domain N"/>
    <property type="match status" value="1"/>
</dbReference>
<feature type="region of interest" description="Disordered" evidence="13">
    <location>
        <begin position="748"/>
        <end position="778"/>
    </location>
</feature>
<keyword evidence="4 12" id="KW-0479">Metal-binding</keyword>
<feature type="transmembrane region" description="Helical" evidence="12">
    <location>
        <begin position="101"/>
        <end position="122"/>
    </location>
</feature>
<dbReference type="InterPro" id="IPR017969">
    <property type="entry name" value="Heavy-metal-associated_CS"/>
</dbReference>
<dbReference type="InterPro" id="IPR059000">
    <property type="entry name" value="ATPase_P-type_domA"/>
</dbReference>
<dbReference type="Gene3D" id="3.40.50.1000">
    <property type="entry name" value="HAD superfamily/HAD-like"/>
    <property type="match status" value="1"/>
</dbReference>
<feature type="transmembrane region" description="Helical" evidence="12">
    <location>
        <begin position="205"/>
        <end position="224"/>
    </location>
</feature>
<keyword evidence="8 12" id="KW-1133">Transmembrane helix</keyword>
<comment type="subcellular location">
    <subcellularLocation>
        <location evidence="1">Cell membrane</location>
        <topology evidence="1">Multi-pass membrane protein</topology>
    </subcellularLocation>
</comment>
<dbReference type="PROSITE" id="PS00154">
    <property type="entry name" value="ATPASE_E1_E2"/>
    <property type="match status" value="1"/>
</dbReference>
<evidence type="ECO:0000256" key="6">
    <source>
        <dbReference type="ARBA" id="ARBA00022840"/>
    </source>
</evidence>
<feature type="transmembrane region" description="Helical" evidence="12">
    <location>
        <begin position="700"/>
        <end position="718"/>
    </location>
</feature>
<dbReference type="SFLD" id="SFLDS00003">
    <property type="entry name" value="Haloacid_Dehalogenase"/>
    <property type="match status" value="1"/>
</dbReference>
<dbReference type="NCBIfam" id="TIGR01511">
    <property type="entry name" value="ATPase-IB1_Cu"/>
    <property type="match status" value="1"/>
</dbReference>
<evidence type="ECO:0000256" key="10">
    <source>
        <dbReference type="ARBA" id="ARBA00049360"/>
    </source>
</evidence>
<keyword evidence="9 12" id="KW-0472">Membrane</keyword>
<evidence type="ECO:0000313" key="15">
    <source>
        <dbReference type="EMBL" id="RZT85634.1"/>
    </source>
</evidence>
<dbReference type="Pfam" id="PF00403">
    <property type="entry name" value="HMA"/>
    <property type="match status" value="1"/>
</dbReference>
<comment type="caution">
    <text evidence="15">The sequence shown here is derived from an EMBL/GenBank/DDBJ whole genome shotgun (WGS) entry which is preliminary data.</text>
</comment>
<gene>
    <name evidence="15" type="ORF">EV383_2510</name>
</gene>
<evidence type="ECO:0000259" key="14">
    <source>
        <dbReference type="PROSITE" id="PS50846"/>
    </source>
</evidence>
<dbReference type="Pfam" id="PF00702">
    <property type="entry name" value="Hydrolase"/>
    <property type="match status" value="1"/>
</dbReference>
<dbReference type="InterPro" id="IPR023299">
    <property type="entry name" value="ATPase_P-typ_cyto_dom_N"/>
</dbReference>
<dbReference type="RefSeq" id="WP_130290058.1">
    <property type="nucleotide sequence ID" value="NZ_SHKL01000001.1"/>
</dbReference>
<accession>A0A4Q7UX24</accession>
<dbReference type="InterPro" id="IPR001757">
    <property type="entry name" value="P_typ_ATPase"/>
</dbReference>
<dbReference type="Pfam" id="PF00122">
    <property type="entry name" value="E1-E2_ATPase"/>
    <property type="match status" value="1"/>
</dbReference>
<dbReference type="EMBL" id="SHKL01000001">
    <property type="protein sequence ID" value="RZT85634.1"/>
    <property type="molecule type" value="Genomic_DNA"/>
</dbReference>
<dbReference type="InterPro" id="IPR044492">
    <property type="entry name" value="P_typ_ATPase_HD_dom"/>
</dbReference>
<dbReference type="FunFam" id="2.70.150.10:FF:000002">
    <property type="entry name" value="Copper-transporting ATPase 1, putative"/>
    <property type="match status" value="1"/>
</dbReference>
<dbReference type="AlphaFoldDB" id="A0A4Q7UX24"/>
<dbReference type="PRINTS" id="PR00120">
    <property type="entry name" value="HATPASE"/>
</dbReference>
<keyword evidence="5 12" id="KW-0547">Nucleotide-binding</keyword>
<dbReference type="GO" id="GO:0005507">
    <property type="term" value="F:copper ion binding"/>
    <property type="evidence" value="ECO:0007669"/>
    <property type="project" value="TreeGrafter"/>
</dbReference>
<reference evidence="15 16" key="1">
    <citation type="submission" date="2019-02" db="EMBL/GenBank/DDBJ databases">
        <title>Sequencing the genomes of 1000 actinobacteria strains.</title>
        <authorList>
            <person name="Klenk H.-P."/>
        </authorList>
    </citation>
    <scope>NUCLEOTIDE SEQUENCE [LARGE SCALE GENOMIC DNA]</scope>
    <source>
        <strain evidence="15 16">DSM 45779</strain>
    </source>
</reference>
<feature type="transmembrane region" description="Helical" evidence="12">
    <location>
        <begin position="358"/>
        <end position="380"/>
    </location>
</feature>
<evidence type="ECO:0000256" key="2">
    <source>
        <dbReference type="ARBA" id="ARBA00006024"/>
    </source>
</evidence>
<evidence type="ECO:0000313" key="16">
    <source>
        <dbReference type="Proteomes" id="UP000291591"/>
    </source>
</evidence>
<dbReference type="NCBIfam" id="TIGR01494">
    <property type="entry name" value="ATPase_P-type"/>
    <property type="match status" value="1"/>
</dbReference>
<evidence type="ECO:0000256" key="4">
    <source>
        <dbReference type="ARBA" id="ARBA00022723"/>
    </source>
</evidence>
<dbReference type="GO" id="GO:0005886">
    <property type="term" value="C:plasma membrane"/>
    <property type="evidence" value="ECO:0007669"/>
    <property type="project" value="UniProtKB-SubCell"/>
</dbReference>
<dbReference type="InterPro" id="IPR006121">
    <property type="entry name" value="HMA_dom"/>
</dbReference>
<dbReference type="GO" id="GO:0043682">
    <property type="term" value="F:P-type divalent copper transporter activity"/>
    <property type="evidence" value="ECO:0007669"/>
    <property type="project" value="TreeGrafter"/>
</dbReference>
<evidence type="ECO:0000256" key="5">
    <source>
        <dbReference type="ARBA" id="ARBA00022741"/>
    </source>
</evidence>
<feature type="transmembrane region" description="Helical" evidence="12">
    <location>
        <begin position="724"/>
        <end position="742"/>
    </location>
</feature>
<feature type="transmembrane region" description="Helical" evidence="12">
    <location>
        <begin position="166"/>
        <end position="185"/>
    </location>
</feature>
<dbReference type="InterPro" id="IPR018303">
    <property type="entry name" value="ATPase_P-typ_P_site"/>
</dbReference>
<dbReference type="InterPro" id="IPR023298">
    <property type="entry name" value="ATPase_P-typ_TM_dom_sf"/>
</dbReference>
<comment type="catalytic activity">
    <reaction evidence="10">
        <text>ATP + H2O = ADP + phosphate + H(+)</text>
        <dbReference type="Rhea" id="RHEA:13065"/>
        <dbReference type="ChEBI" id="CHEBI:15377"/>
        <dbReference type="ChEBI" id="CHEBI:15378"/>
        <dbReference type="ChEBI" id="CHEBI:30616"/>
        <dbReference type="ChEBI" id="CHEBI:43474"/>
        <dbReference type="ChEBI" id="CHEBI:456216"/>
    </reaction>
</comment>
<dbReference type="InterPro" id="IPR008250">
    <property type="entry name" value="ATPase_P-typ_transduc_dom_A_sf"/>
</dbReference>
<dbReference type="NCBIfam" id="TIGR01525">
    <property type="entry name" value="ATPase-IB_hvy"/>
    <property type="match status" value="1"/>
</dbReference>
<dbReference type="Proteomes" id="UP000291591">
    <property type="component" value="Unassembled WGS sequence"/>
</dbReference>
<dbReference type="SUPFAM" id="SSF55008">
    <property type="entry name" value="HMA, heavy metal-associated domain"/>
    <property type="match status" value="1"/>
</dbReference>
<dbReference type="Gene3D" id="3.30.70.100">
    <property type="match status" value="1"/>
</dbReference>
<keyword evidence="12" id="KW-1003">Cell membrane</keyword>
<dbReference type="CDD" id="cd00371">
    <property type="entry name" value="HMA"/>
    <property type="match status" value="1"/>
</dbReference>
<dbReference type="OrthoDB" id="7059309at2"/>
<name>A0A4Q7UX24_PSEST</name>
<feature type="transmembrane region" description="Helical" evidence="12">
    <location>
        <begin position="386"/>
        <end position="413"/>
    </location>
</feature>
<dbReference type="GO" id="GO:0055070">
    <property type="term" value="P:copper ion homeostasis"/>
    <property type="evidence" value="ECO:0007669"/>
    <property type="project" value="TreeGrafter"/>
</dbReference>
<evidence type="ECO:0000256" key="7">
    <source>
        <dbReference type="ARBA" id="ARBA00022967"/>
    </source>
</evidence>
<keyword evidence="7" id="KW-1278">Translocase</keyword>
<evidence type="ECO:0000256" key="1">
    <source>
        <dbReference type="ARBA" id="ARBA00004651"/>
    </source>
</evidence>
<dbReference type="SUPFAM" id="SSF56784">
    <property type="entry name" value="HAD-like"/>
    <property type="match status" value="1"/>
</dbReference>
<dbReference type="InterPro" id="IPR027256">
    <property type="entry name" value="P-typ_ATPase_IB"/>
</dbReference>
<dbReference type="PRINTS" id="PR00119">
    <property type="entry name" value="CATATPASE"/>
</dbReference>
<evidence type="ECO:0000256" key="3">
    <source>
        <dbReference type="ARBA" id="ARBA00022692"/>
    </source>
</evidence>
<sequence>MPDPQTSTTSRVLHYDILVGGMTCAACAHRVERRLNKLDGVVATVNYATERARVECPPGTDPRTLITQVEGAGYSARRIDDLVDTADAGPERRVADLRRRLAVAAVLAVPLADMSLALSLFPELRFSGWEWVFLALAAPMVGWCAWPFHRAALNGLRHRTSSMDTLVSLGVVAATAWSLWVIFRGGAAEPGFGTGWAALTRTDDALYLDVAAVVITFLLAGRFFEARAKRTAGSAMRALLAWGAKDVEVLRDGRAVRVPVADLLLGDRFTVRPGEKVATDAVVVEGRSALDTSVITGEAVPREVLPGDDVVGGTVNTGGRLVLQATRVGADTQLSRMARLVEQAQEGKASAQRLADRVSAVFVPAVVVLALATLAGWLLAGQPVSAAVTASIAVLIVACPCALGLATPTAILVGTGRGAQLGIFLKGPQALESTRALDTVVFDKTGTLTEGRMRVDEIRAGAGSPPDEILAVAAAVEQASEHPIAAAIVAAGPDRPPSVEDFEALAGLGARGRVGRREVLIGRPRLLAEHGYPPDPDLDEERHRMEAQGTTVVVVGWDDRVRGLLAVTDQVRPTAAAAVTALRQLGLTPVMLTGDNPRTAAAVAEAVGIDDHDGGVIAEAMPEDKVEVVRRLRSQGRTVAVIGDGINDAAALAAADLGIAVGRGTDAAIEAADVVLGRDDLLIVADAVELARRTHRTIRWNLVWAFGYNVAALPLAVAGLLNPLIAGAAMALSSVFVVAHSLRLRRFEPSRPSPTPSGASRCSTVPGLGRDHRRPVAR</sequence>
<dbReference type="InterPro" id="IPR036412">
    <property type="entry name" value="HAD-like_sf"/>
</dbReference>
<evidence type="ECO:0000256" key="9">
    <source>
        <dbReference type="ARBA" id="ARBA00023136"/>
    </source>
</evidence>
<dbReference type="SFLD" id="SFLDG00002">
    <property type="entry name" value="C1.7:_P-type_atpase_like"/>
    <property type="match status" value="1"/>
</dbReference>
<dbReference type="FunFam" id="3.30.70.100:FF:000005">
    <property type="entry name" value="Copper-exporting P-type ATPase A"/>
    <property type="match status" value="1"/>
</dbReference>
<dbReference type="SUPFAM" id="SSF81665">
    <property type="entry name" value="Calcium ATPase, transmembrane domain M"/>
    <property type="match status" value="1"/>
</dbReference>
<evidence type="ECO:0000256" key="11">
    <source>
        <dbReference type="ARBA" id="ARBA00074171"/>
    </source>
</evidence>
<keyword evidence="16" id="KW-1185">Reference proteome</keyword>
<keyword evidence="3 12" id="KW-0812">Transmembrane</keyword>
<dbReference type="PANTHER" id="PTHR43520">
    <property type="entry name" value="ATP7, ISOFORM B"/>
    <property type="match status" value="1"/>
</dbReference>
<keyword evidence="6 12" id="KW-0067">ATP-binding</keyword>
<dbReference type="CDD" id="cd02094">
    <property type="entry name" value="P-type_ATPase_Cu-like"/>
    <property type="match status" value="1"/>
</dbReference>
<dbReference type="GO" id="GO:0005524">
    <property type="term" value="F:ATP binding"/>
    <property type="evidence" value="ECO:0007669"/>
    <property type="project" value="UniProtKB-UniRule"/>
</dbReference>
<dbReference type="PANTHER" id="PTHR43520:SF8">
    <property type="entry name" value="P-TYPE CU(+) TRANSPORTER"/>
    <property type="match status" value="1"/>
</dbReference>
<dbReference type="InterPro" id="IPR036163">
    <property type="entry name" value="HMA_dom_sf"/>
</dbReference>
<dbReference type="GO" id="GO:0016887">
    <property type="term" value="F:ATP hydrolysis activity"/>
    <property type="evidence" value="ECO:0007669"/>
    <property type="project" value="InterPro"/>
</dbReference>
<dbReference type="SFLD" id="SFLDF00027">
    <property type="entry name" value="p-type_atpase"/>
    <property type="match status" value="1"/>
</dbReference>
<feature type="transmembrane region" description="Helical" evidence="12">
    <location>
        <begin position="128"/>
        <end position="146"/>
    </location>
</feature>